<organism evidence="2 3">
    <name type="scientific">Aaosphaeria arxii CBS 175.79</name>
    <dbReference type="NCBI Taxonomy" id="1450172"/>
    <lineage>
        <taxon>Eukaryota</taxon>
        <taxon>Fungi</taxon>
        <taxon>Dikarya</taxon>
        <taxon>Ascomycota</taxon>
        <taxon>Pezizomycotina</taxon>
        <taxon>Dothideomycetes</taxon>
        <taxon>Pleosporomycetidae</taxon>
        <taxon>Pleosporales</taxon>
        <taxon>Pleosporales incertae sedis</taxon>
        <taxon>Aaosphaeria</taxon>
    </lineage>
</organism>
<feature type="compositionally biased region" description="Basic and acidic residues" evidence="1">
    <location>
        <begin position="509"/>
        <end position="525"/>
    </location>
</feature>
<feature type="compositionally biased region" description="Low complexity" evidence="1">
    <location>
        <begin position="278"/>
        <end position="289"/>
    </location>
</feature>
<name>A0A6A5Y8J1_9PLEO</name>
<dbReference type="Proteomes" id="UP000799778">
    <property type="component" value="Unassembled WGS sequence"/>
</dbReference>
<evidence type="ECO:0000313" key="3">
    <source>
        <dbReference type="Proteomes" id="UP000799778"/>
    </source>
</evidence>
<sequence length="572" mass="64521">MEAFAAIGAVAAIPQLVREFIKISRWLKKCAQRIKYAARDIEELARETRIFATVYDDFIRVVCSDKSKSFRGKSFRKLKQWAKATLRGLSGLLDKVKDLQTDSDSRNLSMWDQAVATTKAHVRLFSKINFVKYMRSSMAAARQSMVCFLNVRRVEQCSELLRIFREKAQTEMLSKEEEDFVQDIEASIMSLKTTEQDDLEEQKILINELRDIRKTEDLNDIVPPVKGLESFSRAVQRYDRKIVSEIPPLPHEEAFETSSSGSMSSRSYSNRRDDKPKVVPTTVPSQPQPRRAEKKSQPPPAFIPPNYPTPPLEVRPLSVRKSVQKPPNTTTRDQPRFKVPEEARIEPVEPRRSTRYSLKPNLRLDPREGLAPPPSTSDINVPNDVISPGSVTTTTSSTTSSEASRNYNAWGRQYWNDRSDILGHPRRIPPPETSSTSDPSSSEAAAAARLTSMSSLGEHVSTGGASDTNGKDEKLHPPTQIVSNNEDEIQVDDDVHRIEGDDDVDSNEEEHSDRPDPTETQRHDIDMEDDDDSPSSEDEGEASPFQPLTGRSGKFPPGWKTRRRGRDASTER</sequence>
<protein>
    <recommendedName>
        <fullName evidence="4">Fungal N-terminal domain-containing protein</fullName>
    </recommendedName>
</protein>
<dbReference type="AlphaFoldDB" id="A0A6A5Y8J1"/>
<proteinExistence type="predicted"/>
<dbReference type="RefSeq" id="XP_033389223.1">
    <property type="nucleotide sequence ID" value="XM_033531488.1"/>
</dbReference>
<feature type="compositionally biased region" description="Low complexity" evidence="1">
    <location>
        <begin position="258"/>
        <end position="268"/>
    </location>
</feature>
<gene>
    <name evidence="2" type="ORF">BU24DRAFT_456911</name>
</gene>
<evidence type="ECO:0000256" key="1">
    <source>
        <dbReference type="SAM" id="MobiDB-lite"/>
    </source>
</evidence>
<feature type="compositionally biased region" description="Low complexity" evidence="1">
    <location>
        <begin position="433"/>
        <end position="455"/>
    </location>
</feature>
<feature type="region of interest" description="Disordered" evidence="1">
    <location>
        <begin position="252"/>
        <end position="572"/>
    </location>
</feature>
<feature type="compositionally biased region" description="Acidic residues" evidence="1">
    <location>
        <begin position="526"/>
        <end position="541"/>
    </location>
</feature>
<dbReference type="OrthoDB" id="3795238at2759"/>
<dbReference type="GeneID" id="54288885"/>
<reference evidence="2" key="1">
    <citation type="journal article" date="2020" name="Stud. Mycol.">
        <title>101 Dothideomycetes genomes: a test case for predicting lifestyles and emergence of pathogens.</title>
        <authorList>
            <person name="Haridas S."/>
            <person name="Albert R."/>
            <person name="Binder M."/>
            <person name="Bloem J."/>
            <person name="Labutti K."/>
            <person name="Salamov A."/>
            <person name="Andreopoulos B."/>
            <person name="Baker S."/>
            <person name="Barry K."/>
            <person name="Bills G."/>
            <person name="Bluhm B."/>
            <person name="Cannon C."/>
            <person name="Castanera R."/>
            <person name="Culley D."/>
            <person name="Daum C."/>
            <person name="Ezra D."/>
            <person name="Gonzalez J."/>
            <person name="Henrissat B."/>
            <person name="Kuo A."/>
            <person name="Liang C."/>
            <person name="Lipzen A."/>
            <person name="Lutzoni F."/>
            <person name="Magnuson J."/>
            <person name="Mondo S."/>
            <person name="Nolan M."/>
            <person name="Ohm R."/>
            <person name="Pangilinan J."/>
            <person name="Park H.-J."/>
            <person name="Ramirez L."/>
            <person name="Alfaro M."/>
            <person name="Sun H."/>
            <person name="Tritt A."/>
            <person name="Yoshinaga Y."/>
            <person name="Zwiers L.-H."/>
            <person name="Turgeon B."/>
            <person name="Goodwin S."/>
            <person name="Spatafora J."/>
            <person name="Crous P."/>
            <person name="Grigoriev I."/>
        </authorList>
    </citation>
    <scope>NUCLEOTIDE SEQUENCE</scope>
    <source>
        <strain evidence="2">CBS 175.79</strain>
    </source>
</reference>
<keyword evidence="3" id="KW-1185">Reference proteome</keyword>
<evidence type="ECO:0008006" key="4">
    <source>
        <dbReference type="Google" id="ProtNLM"/>
    </source>
</evidence>
<feature type="compositionally biased region" description="Pro residues" evidence="1">
    <location>
        <begin position="297"/>
        <end position="313"/>
    </location>
</feature>
<accession>A0A6A5Y8J1</accession>
<dbReference type="EMBL" id="ML978066">
    <property type="protein sequence ID" value="KAF2020884.1"/>
    <property type="molecule type" value="Genomic_DNA"/>
</dbReference>
<feature type="compositionally biased region" description="Low complexity" evidence="1">
    <location>
        <begin position="392"/>
        <end position="401"/>
    </location>
</feature>
<evidence type="ECO:0000313" key="2">
    <source>
        <dbReference type="EMBL" id="KAF2020884.1"/>
    </source>
</evidence>
<feature type="compositionally biased region" description="Basic and acidic residues" evidence="1">
    <location>
        <begin position="333"/>
        <end position="352"/>
    </location>
</feature>